<dbReference type="AlphaFoldDB" id="A0A1Q2YE11"/>
<dbReference type="PANTHER" id="PTHR13261">
    <property type="entry name" value="BRCA2 AND CDKN1A INTERACTING PROTEIN"/>
    <property type="match status" value="1"/>
</dbReference>
<dbReference type="PANTHER" id="PTHR13261:SF0">
    <property type="entry name" value="BRCA2 AND CDKN1A-INTERACTING PROTEIN"/>
    <property type="match status" value="1"/>
</dbReference>
<evidence type="ECO:0000313" key="5">
    <source>
        <dbReference type="EMBL" id="GAV27779.1"/>
    </source>
</evidence>
<comment type="function">
    <text evidence="3">Involved in nuclear export, actin cytoskeleton organization and vesicular transport.</text>
</comment>
<feature type="compositionally biased region" description="Acidic residues" evidence="4">
    <location>
        <begin position="15"/>
        <end position="38"/>
    </location>
</feature>
<organism evidence="5 6">
    <name type="scientific">Pichia membranifaciens</name>
    <dbReference type="NCBI Taxonomy" id="4926"/>
    <lineage>
        <taxon>Eukaryota</taxon>
        <taxon>Fungi</taxon>
        <taxon>Dikarya</taxon>
        <taxon>Ascomycota</taxon>
        <taxon>Saccharomycotina</taxon>
        <taxon>Pichiomycetes</taxon>
        <taxon>Pichiales</taxon>
        <taxon>Pichiaceae</taxon>
        <taxon>Pichia</taxon>
    </lineage>
</organism>
<comment type="caution">
    <text evidence="5">The sequence shown here is derived from an EMBL/GenBank/DDBJ whole genome shotgun (WGS) entry which is preliminary data.</text>
</comment>
<gene>
    <name evidence="5" type="ORF">PMKS-001247</name>
</gene>
<dbReference type="GO" id="GO:0015031">
    <property type="term" value="P:protein transport"/>
    <property type="evidence" value="ECO:0007669"/>
    <property type="project" value="UniProtKB-KW"/>
</dbReference>
<name>A0A1Q2YE11_9ASCO</name>
<comment type="similarity">
    <text evidence="1 3">Belongs to the BCP1 family.</text>
</comment>
<evidence type="ECO:0000313" key="6">
    <source>
        <dbReference type="Proteomes" id="UP000186136"/>
    </source>
</evidence>
<evidence type="ECO:0000256" key="1">
    <source>
        <dbReference type="ARBA" id="ARBA00006781"/>
    </source>
</evidence>
<feature type="compositionally biased region" description="Basic and acidic residues" evidence="4">
    <location>
        <begin position="1"/>
        <end position="14"/>
    </location>
</feature>
<evidence type="ECO:0000256" key="2">
    <source>
        <dbReference type="ARBA" id="ARBA00014649"/>
    </source>
</evidence>
<reference evidence="5 6" key="1">
    <citation type="submission" date="2016-08" db="EMBL/GenBank/DDBJ databases">
        <title>Whole genome shotgun sequence of Pichia membranifaciens KS47-1.</title>
        <authorList>
            <person name="Konishi M."/>
            <person name="Ishida M."/>
            <person name="Arakawa T."/>
            <person name="Kato Y."/>
            <person name="Horiuchi J."/>
        </authorList>
    </citation>
    <scope>NUCLEOTIDE SEQUENCE [LARGE SCALE GENOMIC DNA]</scope>
    <source>
        <strain evidence="5 6">KS47-1</strain>
    </source>
</reference>
<dbReference type="OrthoDB" id="27543at2759"/>
<keyword evidence="3" id="KW-0653">Protein transport</keyword>
<sequence>MVKRTKDEAEHEEQSYDDSDIDVSSTDDEELQEEEKIDEEDEVVNVDFDFYNLNPTVDFHATKNFLRQLFQDDAVFFPLSELADLILEEGHVGTTIKADGIESDPFSIISVLNITNNLKSKAMQELTKYYIEKTSKNTQFNVILRQLFSPSSKHKVGLIFSQRLVNMPVETVPPLYSMLLEEMEKSEQREKEYNFDYFLIPSRVAKLVASVADKEIDDEDETTARKRKKKDSALPAEYDYVHYEDEQLEQNALHYGYFEFTNKNVEADARRVFNDYGIEPQMNLILINKASLAKAVAQMANKYPYVA</sequence>
<dbReference type="Proteomes" id="UP000186136">
    <property type="component" value="Unassembled WGS sequence"/>
</dbReference>
<accession>A0A1Q2YE11</accession>
<evidence type="ECO:0000256" key="4">
    <source>
        <dbReference type="SAM" id="MobiDB-lite"/>
    </source>
</evidence>
<dbReference type="EMBL" id="BDGI01000046">
    <property type="protein sequence ID" value="GAV27779.1"/>
    <property type="molecule type" value="Genomic_DNA"/>
</dbReference>
<keyword evidence="3" id="KW-0813">Transport</keyword>
<evidence type="ECO:0000256" key="3">
    <source>
        <dbReference type="PIRNR" id="PIRNR028983"/>
    </source>
</evidence>
<dbReference type="Pfam" id="PF13862">
    <property type="entry name" value="BCCIP"/>
    <property type="match status" value="1"/>
</dbReference>
<dbReference type="InterPro" id="IPR025602">
    <property type="entry name" value="BCP1_family"/>
</dbReference>
<keyword evidence="6" id="KW-1185">Reference proteome</keyword>
<keyword evidence="3" id="KW-0539">Nucleus</keyword>
<dbReference type="GO" id="GO:0005634">
    <property type="term" value="C:nucleus"/>
    <property type="evidence" value="ECO:0007669"/>
    <property type="project" value="UniProtKB-SubCell"/>
</dbReference>
<dbReference type="PIRSF" id="PIRSF028983">
    <property type="entry name" value="BCP1"/>
    <property type="match status" value="1"/>
</dbReference>
<comment type="subcellular location">
    <subcellularLocation>
        <location evidence="3">Nucleus</location>
    </subcellularLocation>
</comment>
<protein>
    <recommendedName>
        <fullName evidence="2 3">Protein BCP1</fullName>
    </recommendedName>
</protein>
<feature type="region of interest" description="Disordered" evidence="4">
    <location>
        <begin position="1"/>
        <end position="38"/>
    </location>
</feature>
<proteinExistence type="inferred from homology"/>